<name>A0A3N4IQT6_ASCIM</name>
<feature type="region of interest" description="Disordered" evidence="1">
    <location>
        <begin position="79"/>
        <end position="106"/>
    </location>
</feature>
<protein>
    <submittedName>
        <fullName evidence="2">Uncharacterized protein</fullName>
    </submittedName>
</protein>
<proteinExistence type="predicted"/>
<keyword evidence="3" id="KW-1185">Reference proteome</keyword>
<feature type="compositionally biased region" description="Basic and acidic residues" evidence="1">
    <location>
        <begin position="82"/>
        <end position="106"/>
    </location>
</feature>
<gene>
    <name evidence="2" type="ORF">BJ508DRAFT_300457</name>
</gene>
<sequence length="126" mass="14597">MSFCCADAGTESSVDREENQPGEEYKGQKRVRMSCRLLARTMLNRTKQTRNVWAGKQRSKKGEKERTGTVWKKKVMQTGWHAEQKAKGKRQADKQAVEKKETYSEPRLTEKKFRIDKIVDGKGKKC</sequence>
<evidence type="ECO:0000256" key="1">
    <source>
        <dbReference type="SAM" id="MobiDB-lite"/>
    </source>
</evidence>
<dbReference type="AlphaFoldDB" id="A0A3N4IQT6"/>
<dbReference type="EMBL" id="ML119645">
    <property type="protein sequence ID" value="RPA88085.1"/>
    <property type="molecule type" value="Genomic_DNA"/>
</dbReference>
<reference evidence="2 3" key="1">
    <citation type="journal article" date="2018" name="Nat. Ecol. Evol.">
        <title>Pezizomycetes genomes reveal the molecular basis of ectomycorrhizal truffle lifestyle.</title>
        <authorList>
            <person name="Murat C."/>
            <person name="Payen T."/>
            <person name="Noel B."/>
            <person name="Kuo A."/>
            <person name="Morin E."/>
            <person name="Chen J."/>
            <person name="Kohler A."/>
            <person name="Krizsan K."/>
            <person name="Balestrini R."/>
            <person name="Da Silva C."/>
            <person name="Montanini B."/>
            <person name="Hainaut M."/>
            <person name="Levati E."/>
            <person name="Barry K.W."/>
            <person name="Belfiori B."/>
            <person name="Cichocki N."/>
            <person name="Clum A."/>
            <person name="Dockter R.B."/>
            <person name="Fauchery L."/>
            <person name="Guy J."/>
            <person name="Iotti M."/>
            <person name="Le Tacon F."/>
            <person name="Lindquist E.A."/>
            <person name="Lipzen A."/>
            <person name="Malagnac F."/>
            <person name="Mello A."/>
            <person name="Molinier V."/>
            <person name="Miyauchi S."/>
            <person name="Poulain J."/>
            <person name="Riccioni C."/>
            <person name="Rubini A."/>
            <person name="Sitrit Y."/>
            <person name="Splivallo R."/>
            <person name="Traeger S."/>
            <person name="Wang M."/>
            <person name="Zifcakova L."/>
            <person name="Wipf D."/>
            <person name="Zambonelli A."/>
            <person name="Paolocci F."/>
            <person name="Nowrousian M."/>
            <person name="Ottonello S."/>
            <person name="Baldrian P."/>
            <person name="Spatafora J.W."/>
            <person name="Henrissat B."/>
            <person name="Nagy L.G."/>
            <person name="Aury J.M."/>
            <person name="Wincker P."/>
            <person name="Grigoriev I.V."/>
            <person name="Bonfante P."/>
            <person name="Martin F.M."/>
        </authorList>
    </citation>
    <scope>NUCLEOTIDE SEQUENCE [LARGE SCALE GENOMIC DNA]</scope>
    <source>
        <strain evidence="2 3">RN42</strain>
    </source>
</reference>
<evidence type="ECO:0000313" key="3">
    <source>
        <dbReference type="Proteomes" id="UP000275078"/>
    </source>
</evidence>
<organism evidence="2 3">
    <name type="scientific">Ascobolus immersus RN42</name>
    <dbReference type="NCBI Taxonomy" id="1160509"/>
    <lineage>
        <taxon>Eukaryota</taxon>
        <taxon>Fungi</taxon>
        <taxon>Dikarya</taxon>
        <taxon>Ascomycota</taxon>
        <taxon>Pezizomycotina</taxon>
        <taxon>Pezizomycetes</taxon>
        <taxon>Pezizales</taxon>
        <taxon>Ascobolaceae</taxon>
        <taxon>Ascobolus</taxon>
    </lineage>
</organism>
<feature type="region of interest" description="Disordered" evidence="1">
    <location>
        <begin position="1"/>
        <end position="28"/>
    </location>
</feature>
<dbReference type="Proteomes" id="UP000275078">
    <property type="component" value="Unassembled WGS sequence"/>
</dbReference>
<accession>A0A3N4IQT6</accession>
<evidence type="ECO:0000313" key="2">
    <source>
        <dbReference type="EMBL" id="RPA88085.1"/>
    </source>
</evidence>
<feature type="compositionally biased region" description="Basic and acidic residues" evidence="1">
    <location>
        <begin position="13"/>
        <end position="27"/>
    </location>
</feature>